<feature type="transmembrane region" description="Helical" evidence="7">
    <location>
        <begin position="176"/>
        <end position="193"/>
    </location>
</feature>
<evidence type="ECO:0000313" key="10">
    <source>
        <dbReference type="Proteomes" id="UP001548189"/>
    </source>
</evidence>
<dbReference type="InterPro" id="IPR036259">
    <property type="entry name" value="MFS_trans_sf"/>
</dbReference>
<keyword evidence="10" id="KW-1185">Reference proteome</keyword>
<feature type="transmembrane region" description="Helical" evidence="7">
    <location>
        <begin position="229"/>
        <end position="246"/>
    </location>
</feature>
<evidence type="ECO:0000256" key="6">
    <source>
        <dbReference type="ARBA" id="ARBA00023136"/>
    </source>
</evidence>
<keyword evidence="6 7" id="KW-0472">Membrane</keyword>
<evidence type="ECO:0000313" key="9">
    <source>
        <dbReference type="EMBL" id="MET1256522.1"/>
    </source>
</evidence>
<evidence type="ECO:0000256" key="5">
    <source>
        <dbReference type="ARBA" id="ARBA00022989"/>
    </source>
</evidence>
<dbReference type="EMBL" id="JBEVCJ010000023">
    <property type="protein sequence ID" value="MET1256522.1"/>
    <property type="molecule type" value="Genomic_DNA"/>
</dbReference>
<dbReference type="Pfam" id="PF07690">
    <property type="entry name" value="MFS_1"/>
    <property type="match status" value="1"/>
</dbReference>
<dbReference type="SMART" id="SM00563">
    <property type="entry name" value="PlsC"/>
    <property type="match status" value="1"/>
</dbReference>
<name>A0ABV2BY85_9GAMM</name>
<evidence type="ECO:0000259" key="8">
    <source>
        <dbReference type="SMART" id="SM00563"/>
    </source>
</evidence>
<feature type="domain" description="Phospholipid/glycerol acyltransferase" evidence="8">
    <location>
        <begin position="456"/>
        <end position="572"/>
    </location>
</feature>
<proteinExistence type="predicted"/>
<feature type="transmembrane region" description="Helical" evidence="7">
    <location>
        <begin position="89"/>
        <end position="106"/>
    </location>
</feature>
<dbReference type="RefSeq" id="WP_353897108.1">
    <property type="nucleotide sequence ID" value="NZ_JBEVCJ010000023.1"/>
</dbReference>
<keyword evidence="5 7" id="KW-1133">Transmembrane helix</keyword>
<organism evidence="9 10">
    <name type="scientific">Aliikangiella maris</name>
    <dbReference type="NCBI Taxonomy" id="3162458"/>
    <lineage>
        <taxon>Bacteria</taxon>
        <taxon>Pseudomonadati</taxon>
        <taxon>Pseudomonadota</taxon>
        <taxon>Gammaproteobacteria</taxon>
        <taxon>Oceanospirillales</taxon>
        <taxon>Pleioneaceae</taxon>
        <taxon>Aliikangiella</taxon>
    </lineage>
</organism>
<dbReference type="PANTHER" id="PTHR43266:SF2">
    <property type="entry name" value="MAJOR FACILITATOR SUPERFAMILY (MFS) PROFILE DOMAIN-CONTAINING PROTEIN"/>
    <property type="match status" value="1"/>
</dbReference>
<dbReference type="CDD" id="cd06173">
    <property type="entry name" value="MFS_MefA_like"/>
    <property type="match status" value="1"/>
</dbReference>
<dbReference type="SUPFAM" id="SSF69593">
    <property type="entry name" value="Glycerol-3-phosphate (1)-acyltransferase"/>
    <property type="match status" value="1"/>
</dbReference>
<feature type="transmembrane region" description="Helical" evidence="7">
    <location>
        <begin position="401"/>
        <end position="421"/>
    </location>
</feature>
<feature type="transmembrane region" description="Helical" evidence="7">
    <location>
        <begin position="53"/>
        <end position="77"/>
    </location>
</feature>
<evidence type="ECO:0000256" key="2">
    <source>
        <dbReference type="ARBA" id="ARBA00022448"/>
    </source>
</evidence>
<dbReference type="SUPFAM" id="SSF103473">
    <property type="entry name" value="MFS general substrate transporter"/>
    <property type="match status" value="1"/>
</dbReference>
<keyword evidence="2" id="KW-0813">Transport</keyword>
<accession>A0ABV2BY85</accession>
<feature type="transmembrane region" description="Helical" evidence="7">
    <location>
        <begin position="372"/>
        <end position="395"/>
    </location>
</feature>
<keyword evidence="3" id="KW-1003">Cell membrane</keyword>
<comment type="caution">
    <text evidence="9">The sequence shown here is derived from an EMBL/GenBank/DDBJ whole genome shotgun (WGS) entry which is preliminary data.</text>
</comment>
<dbReference type="PANTHER" id="PTHR43266">
    <property type="entry name" value="MACROLIDE-EFFLUX PROTEIN"/>
    <property type="match status" value="1"/>
</dbReference>
<keyword evidence="4 7" id="KW-0812">Transmembrane</keyword>
<evidence type="ECO:0000256" key="3">
    <source>
        <dbReference type="ARBA" id="ARBA00022475"/>
    </source>
</evidence>
<dbReference type="InterPro" id="IPR002123">
    <property type="entry name" value="Plipid/glycerol_acylTrfase"/>
</dbReference>
<reference evidence="9 10" key="1">
    <citation type="submission" date="2024-06" db="EMBL/GenBank/DDBJ databases">
        <authorList>
            <person name="Li F."/>
        </authorList>
    </citation>
    <scope>NUCLEOTIDE SEQUENCE [LARGE SCALE GENOMIC DNA]</scope>
    <source>
        <strain evidence="9 10">GXAS 311</strain>
    </source>
</reference>
<feature type="transmembrane region" description="Helical" evidence="7">
    <location>
        <begin position="296"/>
        <end position="314"/>
    </location>
</feature>
<evidence type="ECO:0000256" key="4">
    <source>
        <dbReference type="ARBA" id="ARBA00022692"/>
    </source>
</evidence>
<sequence length="626" mass="69380">MSHSQFSLLKERRFFPFFITQALGALNDNVFKNALVILLSFKAAESLPVDSKIAVNLAAILFILPFFIFSAIAGQLAEKYEKSINIRRVKLAEIIIMLMATVGFYFESYSALLFILFLMGFQSAIFGPLKYGLIPQHLHHDELVGGNALIESSTFLAILLGTIIGGTMMTLQSNNLLYLSIALVTFAVTGYLASRKIPVTPAVAPELTINWNVFREIYNNIKFMYSNKTVFLAILGISWFWFYGAIYLTQLPNYTKSTLAGDESVATLFLTAFSIGIGIGALLCEKLSAGRVEAGLVPIGAFGLSLFGYDLYLANTASNLIPTYDYIQFIGLNGSWRVLIDAIMIGIFGGLFTVPLYALVQQRGSKPHMSRLIAGLNILNALFMVFSGIFAITLISLNCTIPEIFLATAIVNIFVAIYIFFKAPEFIFRFITWLLVNTIYRIKPRNLHLIPTHDACVLVCNHVSFVDALIIAGYCKRNVRFVMYHKIFAAPIIGTFFKMANAIPIAPARENKALMESAFEKIARELSRGEVVCIFPEGKLTADGKIGEFKKGIEKIIEKTPVPVIPLALTGLWGSWFSRKNGRAMKGFPKKFMAQIGLIAGPKIMPADVTAETLHLKVKTLFESNN</sequence>
<protein>
    <submittedName>
        <fullName evidence="9">MFS transporter</fullName>
    </submittedName>
</protein>
<gene>
    <name evidence="9" type="ORF">ABVT43_15385</name>
</gene>
<evidence type="ECO:0000256" key="1">
    <source>
        <dbReference type="ARBA" id="ARBA00004651"/>
    </source>
</evidence>
<feature type="transmembrane region" description="Helical" evidence="7">
    <location>
        <begin position="112"/>
        <end position="131"/>
    </location>
</feature>
<feature type="transmembrane region" description="Helical" evidence="7">
    <location>
        <begin position="266"/>
        <end position="284"/>
    </location>
</feature>
<comment type="subcellular location">
    <subcellularLocation>
        <location evidence="1">Cell membrane</location>
        <topology evidence="1">Multi-pass membrane protein</topology>
    </subcellularLocation>
</comment>
<dbReference type="CDD" id="cd07989">
    <property type="entry name" value="LPLAT_AGPAT-like"/>
    <property type="match status" value="1"/>
</dbReference>
<dbReference type="Proteomes" id="UP001548189">
    <property type="component" value="Unassembled WGS sequence"/>
</dbReference>
<dbReference type="InterPro" id="IPR011701">
    <property type="entry name" value="MFS"/>
</dbReference>
<feature type="transmembrane region" description="Helical" evidence="7">
    <location>
        <begin position="334"/>
        <end position="360"/>
    </location>
</feature>
<dbReference type="Pfam" id="PF01553">
    <property type="entry name" value="Acyltransferase"/>
    <property type="match status" value="1"/>
</dbReference>
<feature type="transmembrane region" description="Helical" evidence="7">
    <location>
        <begin position="143"/>
        <end position="164"/>
    </location>
</feature>
<dbReference type="Gene3D" id="1.20.1250.20">
    <property type="entry name" value="MFS general substrate transporter like domains"/>
    <property type="match status" value="1"/>
</dbReference>
<evidence type="ECO:0000256" key="7">
    <source>
        <dbReference type="SAM" id="Phobius"/>
    </source>
</evidence>